<name>A0AAD3TQ33_9TREE</name>
<dbReference type="PROSITE" id="PS50217">
    <property type="entry name" value="BZIP"/>
    <property type="match status" value="1"/>
</dbReference>
<reference evidence="9" key="1">
    <citation type="journal article" date="2023" name="BMC Genomics">
        <title>Chromosome-level genome assemblies of Cutaneotrichosporon spp. (Trichosporonales, Basidiomycota) reveal imbalanced evolution between nucleotide sequences and chromosome synteny.</title>
        <authorList>
            <person name="Kobayashi Y."/>
            <person name="Kayamori A."/>
            <person name="Aoki K."/>
            <person name="Shiwa Y."/>
            <person name="Matsutani M."/>
            <person name="Fujita N."/>
            <person name="Sugita T."/>
            <person name="Iwasaki W."/>
            <person name="Tanaka N."/>
            <person name="Takashima M."/>
        </authorList>
    </citation>
    <scope>NUCLEOTIDE SEQUENCE</scope>
    <source>
        <strain evidence="9">HIS016</strain>
    </source>
</reference>
<proteinExistence type="predicted"/>
<dbReference type="EMBL" id="BTCM01000001">
    <property type="protein sequence ID" value="GMK54436.1"/>
    <property type="molecule type" value="Genomic_DNA"/>
</dbReference>
<evidence type="ECO:0000256" key="7">
    <source>
        <dbReference type="SAM" id="MobiDB-lite"/>
    </source>
</evidence>
<evidence type="ECO:0000256" key="4">
    <source>
        <dbReference type="ARBA" id="ARBA00023163"/>
    </source>
</evidence>
<dbReference type="SMART" id="SM00338">
    <property type="entry name" value="BRLZ"/>
    <property type="match status" value="1"/>
</dbReference>
<dbReference type="SUPFAM" id="SSF57959">
    <property type="entry name" value="Leucine zipper domain"/>
    <property type="match status" value="1"/>
</dbReference>
<feature type="region of interest" description="Disordered" evidence="7">
    <location>
        <begin position="23"/>
        <end position="55"/>
    </location>
</feature>
<sequence>MVNDSGIPDGRDWEAILTAFSRSGAGRAAESPADWGVPGPGPSSQHQGQSQPSTDLLAHLTQQLLQQQQQQQEQQQQQAFQGYPPEYVALLQASNHALQLQQLQQLYGHNPPFFTQQSQKHTQQTRSRAQSQSTSPSSLPRSSHGSISDTPTGTQSAISTIGTPIAPAPPSFSNATSLTSTPTGRPPPITSPNTGASVGPSTAQTPLGADDTEDKRVRNTLASARFRAKKKAHVENVERNIRALEAQHSELEVQVADLRKENGLLKEMVQLKYGGVKNA</sequence>
<evidence type="ECO:0000256" key="2">
    <source>
        <dbReference type="ARBA" id="ARBA00023015"/>
    </source>
</evidence>
<feature type="compositionally biased region" description="Low complexity" evidence="7">
    <location>
        <begin position="42"/>
        <end position="53"/>
    </location>
</feature>
<keyword evidence="4" id="KW-0804">Transcription</keyword>
<accession>A0AAD3TQ33</accession>
<keyword evidence="6" id="KW-0175">Coiled coil</keyword>
<dbReference type="GO" id="GO:0000977">
    <property type="term" value="F:RNA polymerase II transcription regulatory region sequence-specific DNA binding"/>
    <property type="evidence" value="ECO:0007669"/>
    <property type="project" value="TreeGrafter"/>
</dbReference>
<feature type="compositionally biased region" description="Polar residues" evidence="7">
    <location>
        <begin position="171"/>
        <end position="183"/>
    </location>
</feature>
<feature type="compositionally biased region" description="Polar residues" evidence="7">
    <location>
        <begin position="191"/>
        <end position="205"/>
    </location>
</feature>
<dbReference type="InterPro" id="IPR004827">
    <property type="entry name" value="bZIP"/>
</dbReference>
<keyword evidence="2" id="KW-0805">Transcription regulation</keyword>
<dbReference type="InterPro" id="IPR046347">
    <property type="entry name" value="bZIP_sf"/>
</dbReference>
<keyword evidence="3" id="KW-0238">DNA-binding</keyword>
<feature type="domain" description="BZIP" evidence="8">
    <location>
        <begin position="209"/>
        <end position="269"/>
    </location>
</feature>
<keyword evidence="5" id="KW-0539">Nucleus</keyword>
<feature type="compositionally biased region" description="Polar residues" evidence="7">
    <location>
        <begin position="149"/>
        <end position="162"/>
    </location>
</feature>
<comment type="caution">
    <text evidence="9">The sequence shown here is derived from an EMBL/GenBank/DDBJ whole genome shotgun (WGS) entry which is preliminary data.</text>
</comment>
<dbReference type="CDD" id="cd14705">
    <property type="entry name" value="bZIP_Zip1"/>
    <property type="match status" value="1"/>
</dbReference>
<organism evidence="9 10">
    <name type="scientific">Cutaneotrichosporon spelunceum</name>
    <dbReference type="NCBI Taxonomy" id="1672016"/>
    <lineage>
        <taxon>Eukaryota</taxon>
        <taxon>Fungi</taxon>
        <taxon>Dikarya</taxon>
        <taxon>Basidiomycota</taxon>
        <taxon>Agaricomycotina</taxon>
        <taxon>Tremellomycetes</taxon>
        <taxon>Trichosporonales</taxon>
        <taxon>Trichosporonaceae</taxon>
        <taxon>Cutaneotrichosporon</taxon>
    </lineage>
</organism>
<dbReference type="PANTHER" id="PTHR13044:SF14">
    <property type="entry name" value="CRYPTOCEPHAL, ISOFORM A"/>
    <property type="match status" value="1"/>
</dbReference>
<dbReference type="PANTHER" id="PTHR13044">
    <property type="entry name" value="ACTIVATING TRANSCRIPTION FACTOR ATF 4/5"/>
    <property type="match status" value="1"/>
</dbReference>
<evidence type="ECO:0000256" key="6">
    <source>
        <dbReference type="SAM" id="Coils"/>
    </source>
</evidence>
<dbReference type="GO" id="GO:0005634">
    <property type="term" value="C:nucleus"/>
    <property type="evidence" value="ECO:0007669"/>
    <property type="project" value="UniProtKB-SubCell"/>
</dbReference>
<evidence type="ECO:0000256" key="3">
    <source>
        <dbReference type="ARBA" id="ARBA00023125"/>
    </source>
</evidence>
<feature type="coiled-coil region" evidence="6">
    <location>
        <begin position="227"/>
        <end position="268"/>
    </location>
</feature>
<dbReference type="AlphaFoldDB" id="A0AAD3TQ33"/>
<keyword evidence="10" id="KW-1185">Reference proteome</keyword>
<comment type="subcellular location">
    <subcellularLocation>
        <location evidence="1">Nucleus</location>
    </subcellularLocation>
</comment>
<evidence type="ECO:0000313" key="9">
    <source>
        <dbReference type="EMBL" id="GMK54436.1"/>
    </source>
</evidence>
<dbReference type="Pfam" id="PF07716">
    <property type="entry name" value="bZIP_2"/>
    <property type="match status" value="1"/>
</dbReference>
<protein>
    <recommendedName>
        <fullName evidence="8">BZIP domain-containing protein</fullName>
    </recommendedName>
</protein>
<dbReference type="Gene3D" id="1.20.5.170">
    <property type="match status" value="1"/>
</dbReference>
<evidence type="ECO:0000256" key="1">
    <source>
        <dbReference type="ARBA" id="ARBA00004123"/>
    </source>
</evidence>
<reference evidence="9" key="2">
    <citation type="submission" date="2023-06" db="EMBL/GenBank/DDBJ databases">
        <authorList>
            <person name="Kobayashi Y."/>
            <person name="Kayamori A."/>
            <person name="Aoki K."/>
            <person name="Shiwa Y."/>
            <person name="Fujita N."/>
            <person name="Sugita T."/>
            <person name="Iwasaki W."/>
            <person name="Tanaka N."/>
            <person name="Takashima M."/>
        </authorList>
    </citation>
    <scope>NUCLEOTIDE SEQUENCE</scope>
    <source>
        <strain evidence="9">HIS016</strain>
    </source>
</reference>
<feature type="region of interest" description="Disordered" evidence="7">
    <location>
        <begin position="109"/>
        <end position="215"/>
    </location>
</feature>
<evidence type="ECO:0000259" key="8">
    <source>
        <dbReference type="PROSITE" id="PS50217"/>
    </source>
</evidence>
<dbReference type="Proteomes" id="UP001222932">
    <property type="component" value="Unassembled WGS sequence"/>
</dbReference>
<evidence type="ECO:0000256" key="5">
    <source>
        <dbReference type="ARBA" id="ARBA00023242"/>
    </source>
</evidence>
<feature type="compositionally biased region" description="Low complexity" evidence="7">
    <location>
        <begin position="122"/>
        <end position="148"/>
    </location>
</feature>
<dbReference type="PROSITE" id="PS00036">
    <property type="entry name" value="BZIP_BASIC"/>
    <property type="match status" value="1"/>
</dbReference>
<gene>
    <name evidence="9" type="ORF">CspeluHIS016_0110220</name>
</gene>
<evidence type="ECO:0000313" key="10">
    <source>
        <dbReference type="Proteomes" id="UP001222932"/>
    </source>
</evidence>
<dbReference type="GO" id="GO:0001228">
    <property type="term" value="F:DNA-binding transcription activator activity, RNA polymerase II-specific"/>
    <property type="evidence" value="ECO:0007669"/>
    <property type="project" value="TreeGrafter"/>
</dbReference>